<keyword evidence="2" id="KW-0812">Transmembrane</keyword>
<protein>
    <recommendedName>
        <fullName evidence="5">Zf-HC2 domain-containing protein</fullName>
    </recommendedName>
</protein>
<gene>
    <name evidence="3" type="ORF">GCM10010357_50990</name>
</gene>
<evidence type="ECO:0000256" key="2">
    <source>
        <dbReference type="SAM" id="Phobius"/>
    </source>
</evidence>
<proteinExistence type="predicted"/>
<feature type="compositionally biased region" description="Basic and acidic residues" evidence="1">
    <location>
        <begin position="99"/>
        <end position="116"/>
    </location>
</feature>
<keyword evidence="2" id="KW-0472">Membrane</keyword>
<reference evidence="4" key="1">
    <citation type="journal article" date="2019" name="Int. J. Syst. Evol. Microbiol.">
        <title>The Global Catalogue of Microorganisms (GCM) 10K type strain sequencing project: providing services to taxonomists for standard genome sequencing and annotation.</title>
        <authorList>
            <consortium name="The Broad Institute Genomics Platform"/>
            <consortium name="The Broad Institute Genome Sequencing Center for Infectious Disease"/>
            <person name="Wu L."/>
            <person name="Ma J."/>
        </authorList>
    </citation>
    <scope>NUCLEOTIDE SEQUENCE [LARGE SCALE GENOMIC DNA]</scope>
    <source>
        <strain evidence="4">JCM 4788</strain>
    </source>
</reference>
<dbReference type="Proteomes" id="UP001500879">
    <property type="component" value="Unassembled WGS sequence"/>
</dbReference>
<keyword evidence="2" id="KW-1133">Transmembrane helix</keyword>
<evidence type="ECO:0000313" key="3">
    <source>
        <dbReference type="EMBL" id="GAA0423375.1"/>
    </source>
</evidence>
<feature type="compositionally biased region" description="Polar residues" evidence="1">
    <location>
        <begin position="223"/>
        <end position="236"/>
    </location>
</feature>
<feature type="region of interest" description="Disordered" evidence="1">
    <location>
        <begin position="215"/>
        <end position="236"/>
    </location>
</feature>
<organism evidence="3 4">
    <name type="scientific">Streptomyces luteireticuli</name>
    <dbReference type="NCBI Taxonomy" id="173858"/>
    <lineage>
        <taxon>Bacteria</taxon>
        <taxon>Bacillati</taxon>
        <taxon>Actinomycetota</taxon>
        <taxon>Actinomycetes</taxon>
        <taxon>Kitasatosporales</taxon>
        <taxon>Streptomycetaceae</taxon>
        <taxon>Streptomyces</taxon>
    </lineage>
</organism>
<dbReference type="EMBL" id="BAAABX010000055">
    <property type="protein sequence ID" value="GAA0423375.1"/>
    <property type="molecule type" value="Genomic_DNA"/>
</dbReference>
<accession>A0ABP3ISS7</accession>
<evidence type="ECO:0008006" key="5">
    <source>
        <dbReference type="Google" id="ProtNLM"/>
    </source>
</evidence>
<name>A0ABP3ISS7_9ACTN</name>
<feature type="transmembrane region" description="Helical" evidence="2">
    <location>
        <begin position="153"/>
        <end position="174"/>
    </location>
</feature>
<evidence type="ECO:0000256" key="1">
    <source>
        <dbReference type="SAM" id="MobiDB-lite"/>
    </source>
</evidence>
<comment type="caution">
    <text evidence="3">The sequence shown here is derived from an EMBL/GenBank/DDBJ whole genome shotgun (WGS) entry which is preliminary data.</text>
</comment>
<feature type="region of interest" description="Disordered" evidence="1">
    <location>
        <begin position="87"/>
        <end position="151"/>
    </location>
</feature>
<evidence type="ECO:0000313" key="4">
    <source>
        <dbReference type="Proteomes" id="UP001500879"/>
    </source>
</evidence>
<keyword evidence="4" id="KW-1185">Reference proteome</keyword>
<feature type="compositionally biased region" description="Low complexity" evidence="1">
    <location>
        <begin position="122"/>
        <end position="139"/>
    </location>
</feature>
<sequence>MTSTTGTDGHPEVAEISALTEGILSPARTADLREHLADCVICDDVRVSLDEIRGLLGTLPGPVRMPADVAGRIDAALAAEALLDATSPQTEAAAVSRETAPRSDEHVSRETADLVSRETVTADRPAGRPRAATGPGRRTPGPRDSRPPRTRRWTGMLIGTACAAAALGVGTVLLQGGGGGGDSATPAPGRATPSAIAVTELKARVDNVLKDLKSGESRGMRAQDSTETVPFQASGTTAPNCVQQAIGRPESALATRQERFTGTDTYLVVFAHSGDDSLVDVYVVAADCAASPPGNPGKVLVNQTVARS</sequence>
<dbReference type="RefSeq" id="WP_344028656.1">
    <property type="nucleotide sequence ID" value="NZ_BAAABX010000055.1"/>
</dbReference>